<keyword evidence="2" id="KW-1185">Reference proteome</keyword>
<comment type="caution">
    <text evidence="1">The sequence shown here is derived from an EMBL/GenBank/DDBJ whole genome shotgun (WGS) entry which is preliminary data.</text>
</comment>
<dbReference type="EMBL" id="JAEPBG010000002">
    <property type="protein sequence ID" value="MBK4734193.1"/>
    <property type="molecule type" value="Genomic_DNA"/>
</dbReference>
<evidence type="ECO:0008006" key="3">
    <source>
        <dbReference type="Google" id="ProtNLM"/>
    </source>
</evidence>
<organism evidence="1 2">
    <name type="scientific">Noviherbaspirillum pedocola</name>
    <dbReference type="NCBI Taxonomy" id="2801341"/>
    <lineage>
        <taxon>Bacteria</taxon>
        <taxon>Pseudomonadati</taxon>
        <taxon>Pseudomonadota</taxon>
        <taxon>Betaproteobacteria</taxon>
        <taxon>Burkholderiales</taxon>
        <taxon>Oxalobacteraceae</taxon>
        <taxon>Noviherbaspirillum</taxon>
    </lineage>
</organism>
<sequence>MTNVIKQVRHELMRDTSRIQLQNQEEDMIEGRSTSDLQAPPSAAKAVGCQMERLNRLQPKGSCWYCDQPVDSVRRFCSSACRADYLEEEEEFGGDA</sequence>
<evidence type="ECO:0000313" key="1">
    <source>
        <dbReference type="EMBL" id="MBK4734193.1"/>
    </source>
</evidence>
<evidence type="ECO:0000313" key="2">
    <source>
        <dbReference type="Proteomes" id="UP000622890"/>
    </source>
</evidence>
<name>A0A934SS03_9BURK</name>
<protein>
    <recommendedName>
        <fullName evidence="3">DUF2116 family Zn-ribbon domain-containing protein</fullName>
    </recommendedName>
</protein>
<dbReference type="Proteomes" id="UP000622890">
    <property type="component" value="Unassembled WGS sequence"/>
</dbReference>
<dbReference type="RefSeq" id="WP_200590961.1">
    <property type="nucleotide sequence ID" value="NZ_JAEPBG010000002.1"/>
</dbReference>
<proteinExistence type="predicted"/>
<accession>A0A934SS03</accession>
<dbReference type="AlphaFoldDB" id="A0A934SS03"/>
<gene>
    <name evidence="1" type="ORF">JJB74_06180</name>
</gene>
<reference evidence="1" key="1">
    <citation type="submission" date="2021-01" db="EMBL/GenBank/DDBJ databases">
        <title>Genome sequence of strain Noviherbaspirillum sp. DKR-6.</title>
        <authorList>
            <person name="Chaudhary D.K."/>
        </authorList>
    </citation>
    <scope>NUCLEOTIDE SEQUENCE</scope>
    <source>
        <strain evidence="1">DKR-6</strain>
    </source>
</reference>